<keyword evidence="1" id="KW-0812">Transmembrane</keyword>
<keyword evidence="1" id="KW-1133">Transmembrane helix</keyword>
<proteinExistence type="predicted"/>
<dbReference type="Proteomes" id="UP000248066">
    <property type="component" value="Unassembled WGS sequence"/>
</dbReference>
<feature type="transmembrane region" description="Helical" evidence="1">
    <location>
        <begin position="71"/>
        <end position="96"/>
    </location>
</feature>
<evidence type="ECO:0008006" key="4">
    <source>
        <dbReference type="Google" id="ProtNLM"/>
    </source>
</evidence>
<name>A0A2W0HKB0_9BACI</name>
<dbReference type="InterPro" id="IPR006938">
    <property type="entry name" value="DUF624"/>
</dbReference>
<dbReference type="RefSeq" id="WP_110516684.1">
    <property type="nucleotide sequence ID" value="NZ_PDOF01000001.1"/>
</dbReference>
<feature type="transmembrane region" description="Helical" evidence="1">
    <location>
        <begin position="27"/>
        <end position="50"/>
    </location>
</feature>
<evidence type="ECO:0000256" key="1">
    <source>
        <dbReference type="SAM" id="Phobius"/>
    </source>
</evidence>
<dbReference type="AlphaFoldDB" id="A0A2W0HKB0"/>
<evidence type="ECO:0000313" key="3">
    <source>
        <dbReference type="Proteomes" id="UP000248066"/>
    </source>
</evidence>
<comment type="caution">
    <text evidence="2">The sequence shown here is derived from an EMBL/GenBank/DDBJ whole genome shotgun (WGS) entry which is preliminary data.</text>
</comment>
<keyword evidence="1" id="KW-0472">Membrane</keyword>
<gene>
    <name evidence="2" type="ORF">CR205_02695</name>
</gene>
<dbReference type="OrthoDB" id="9814991at2"/>
<dbReference type="Pfam" id="PF04854">
    <property type="entry name" value="DUF624"/>
    <property type="match status" value="1"/>
</dbReference>
<protein>
    <recommendedName>
        <fullName evidence="4">DUF624 domain-containing protein</fullName>
    </recommendedName>
</protein>
<evidence type="ECO:0000313" key="2">
    <source>
        <dbReference type="EMBL" id="PYZ97522.1"/>
    </source>
</evidence>
<reference evidence="2 3" key="1">
    <citation type="submission" date="2017-10" db="EMBL/GenBank/DDBJ databases">
        <title>Bacillus sp. nov., a halophilic bacterium isolated from a Yangshapao Lake.</title>
        <authorList>
            <person name="Wang H."/>
        </authorList>
    </citation>
    <scope>NUCLEOTIDE SEQUENCE [LARGE SCALE GENOMIC DNA]</scope>
    <source>
        <strain evidence="2 3">YSP-3</strain>
    </source>
</reference>
<feature type="transmembrane region" description="Helical" evidence="1">
    <location>
        <begin position="102"/>
        <end position="124"/>
    </location>
</feature>
<keyword evidence="3" id="KW-1185">Reference proteome</keyword>
<feature type="transmembrane region" description="Helical" evidence="1">
    <location>
        <begin position="152"/>
        <end position="185"/>
    </location>
</feature>
<sequence>MRHAMTVFYRSIFDTYQNLGTVLWATILWWLSILPVITLGPATAGLLYVIRQKRLGKSVRPRDYWYAFRLYLKPGVLLTLLYLLVSVPGAVYFFLLLQWGTFLTYFGAMIVLYILILWHLLLLYTMPLMVEQKLHSPALLLKRALRLVTENYLFTVNIVLYMVILTIICTVISIFIVIWAGWMAMTAYNSMMYLMSKYDEDQYAFDPEVKWGRIWRTWK</sequence>
<dbReference type="EMBL" id="PDOF01000001">
    <property type="protein sequence ID" value="PYZ97522.1"/>
    <property type="molecule type" value="Genomic_DNA"/>
</dbReference>
<accession>A0A2W0HKB0</accession>
<organism evidence="2 3">
    <name type="scientific">Alteribacter lacisalsi</name>
    <dbReference type="NCBI Taxonomy" id="2045244"/>
    <lineage>
        <taxon>Bacteria</taxon>
        <taxon>Bacillati</taxon>
        <taxon>Bacillota</taxon>
        <taxon>Bacilli</taxon>
        <taxon>Bacillales</taxon>
        <taxon>Bacillaceae</taxon>
        <taxon>Alteribacter</taxon>
    </lineage>
</organism>